<comment type="caution">
    <text evidence="3">The sequence shown here is derived from an EMBL/GenBank/DDBJ whole genome shotgun (WGS) entry which is preliminary data.</text>
</comment>
<proteinExistence type="predicted"/>
<sequence length="323" mass="36776">MNLYSKDVILDLELRDYYDVIKLGYFYINNEIVIVFKVPIAFPSKYNLYKLSIVPNKHSKVLLPPLPFIAISELDSMYMEAECPKVNSLYLCETTPKYHAQDNTDCIQHLISKQELLSSCKMTSVALKKEAVEQLDEKHYTISFPYPTKVKISCRQEIYKTLEGSYLAVIPYNCQIKTPELTIINSNDHIKGFALEILQLPTFEDSELPSEAPILLNSADLENLHAINTKIIQQTPAKINEAINTSLYHTTIPIYVILFGAGALIIALMYRRQRARNHRKDNGQTPEDTISTTDNAETRNSCPSKIRIDHSNISSSLSHQMSK</sequence>
<protein>
    <recommendedName>
        <fullName evidence="4">Envelope fusion protein</fullName>
    </recommendedName>
</protein>
<name>A0A2A4JUV0_HELVI</name>
<dbReference type="AlphaFoldDB" id="A0A2A4JUV0"/>
<evidence type="ECO:0000256" key="1">
    <source>
        <dbReference type="SAM" id="MobiDB-lite"/>
    </source>
</evidence>
<dbReference type="EMBL" id="NWSH01000537">
    <property type="protein sequence ID" value="PCG75805.1"/>
    <property type="molecule type" value="Genomic_DNA"/>
</dbReference>
<feature type="transmembrane region" description="Helical" evidence="2">
    <location>
        <begin position="252"/>
        <end position="270"/>
    </location>
</feature>
<evidence type="ECO:0000256" key="2">
    <source>
        <dbReference type="SAM" id="Phobius"/>
    </source>
</evidence>
<dbReference type="Pfam" id="PF12259">
    <property type="entry name" value="Baculo_F"/>
    <property type="match status" value="1"/>
</dbReference>
<gene>
    <name evidence="3" type="ORF">B5V51_10936</name>
</gene>
<accession>A0A2A4JUV0</accession>
<feature type="compositionally biased region" description="Polar residues" evidence="1">
    <location>
        <begin position="311"/>
        <end position="323"/>
    </location>
</feature>
<feature type="compositionally biased region" description="Polar residues" evidence="1">
    <location>
        <begin position="283"/>
        <end position="303"/>
    </location>
</feature>
<keyword evidence="2" id="KW-1133">Transmembrane helix</keyword>
<keyword evidence="2" id="KW-0812">Transmembrane</keyword>
<evidence type="ECO:0008006" key="4">
    <source>
        <dbReference type="Google" id="ProtNLM"/>
    </source>
</evidence>
<dbReference type="InterPro" id="IPR022048">
    <property type="entry name" value="Envelope_fusion-like"/>
</dbReference>
<keyword evidence="2" id="KW-0472">Membrane</keyword>
<evidence type="ECO:0000313" key="3">
    <source>
        <dbReference type="EMBL" id="PCG75805.1"/>
    </source>
</evidence>
<organism evidence="3">
    <name type="scientific">Heliothis virescens</name>
    <name type="common">Tobacco budworm moth</name>
    <dbReference type="NCBI Taxonomy" id="7102"/>
    <lineage>
        <taxon>Eukaryota</taxon>
        <taxon>Metazoa</taxon>
        <taxon>Ecdysozoa</taxon>
        <taxon>Arthropoda</taxon>
        <taxon>Hexapoda</taxon>
        <taxon>Insecta</taxon>
        <taxon>Pterygota</taxon>
        <taxon>Neoptera</taxon>
        <taxon>Endopterygota</taxon>
        <taxon>Lepidoptera</taxon>
        <taxon>Glossata</taxon>
        <taxon>Ditrysia</taxon>
        <taxon>Noctuoidea</taxon>
        <taxon>Noctuidae</taxon>
        <taxon>Heliothinae</taxon>
        <taxon>Heliothis</taxon>
    </lineage>
</organism>
<feature type="region of interest" description="Disordered" evidence="1">
    <location>
        <begin position="276"/>
        <end position="323"/>
    </location>
</feature>
<reference evidence="3" key="1">
    <citation type="submission" date="2017-09" db="EMBL/GenBank/DDBJ databases">
        <title>Contemporary evolution of a Lepidopteran species, Heliothis virescens, in response to modern agricultural practices.</title>
        <authorList>
            <person name="Fritz M.L."/>
            <person name="Deyonke A.M."/>
            <person name="Papanicolaou A."/>
            <person name="Micinski S."/>
            <person name="Westbrook J."/>
            <person name="Gould F."/>
        </authorList>
    </citation>
    <scope>NUCLEOTIDE SEQUENCE [LARGE SCALE GENOMIC DNA]</scope>
    <source>
        <strain evidence="3">HvINT-</strain>
        <tissue evidence="3">Whole body</tissue>
    </source>
</reference>